<organism evidence="1 2">
    <name type="scientific">Dactylosporangium siamense</name>
    <dbReference type="NCBI Taxonomy" id="685454"/>
    <lineage>
        <taxon>Bacteria</taxon>
        <taxon>Bacillati</taxon>
        <taxon>Actinomycetota</taxon>
        <taxon>Actinomycetes</taxon>
        <taxon>Micromonosporales</taxon>
        <taxon>Micromonosporaceae</taxon>
        <taxon>Dactylosporangium</taxon>
    </lineage>
</organism>
<dbReference type="AlphaFoldDB" id="A0A919PXX7"/>
<sequence length="66" mass="6972">MEALDVLAAFGATGRVGPLPSQTFVTDDGPEPVLHLAGTWAHEHDRIPAAAVNAAFPDDFPPERAH</sequence>
<evidence type="ECO:0000313" key="2">
    <source>
        <dbReference type="Proteomes" id="UP000660611"/>
    </source>
</evidence>
<dbReference type="Proteomes" id="UP000660611">
    <property type="component" value="Unassembled WGS sequence"/>
</dbReference>
<reference evidence="1" key="1">
    <citation type="submission" date="2021-01" db="EMBL/GenBank/DDBJ databases">
        <title>Whole genome shotgun sequence of Dactylosporangium siamense NBRC 106093.</title>
        <authorList>
            <person name="Komaki H."/>
            <person name="Tamura T."/>
        </authorList>
    </citation>
    <scope>NUCLEOTIDE SEQUENCE</scope>
    <source>
        <strain evidence="1">NBRC 106093</strain>
    </source>
</reference>
<evidence type="ECO:0000313" key="1">
    <source>
        <dbReference type="EMBL" id="GIG51291.1"/>
    </source>
</evidence>
<dbReference type="EMBL" id="BONQ01000153">
    <property type="protein sequence ID" value="GIG51291.1"/>
    <property type="molecule type" value="Genomic_DNA"/>
</dbReference>
<keyword evidence="2" id="KW-1185">Reference proteome</keyword>
<dbReference type="RefSeq" id="WP_203852909.1">
    <property type="nucleotide sequence ID" value="NZ_BAAAVW010000032.1"/>
</dbReference>
<protein>
    <submittedName>
        <fullName evidence="1">Uncharacterized protein</fullName>
    </submittedName>
</protein>
<gene>
    <name evidence="1" type="ORF">Dsi01nite_093320</name>
</gene>
<accession>A0A919PXX7</accession>
<proteinExistence type="predicted"/>
<name>A0A919PXX7_9ACTN</name>
<comment type="caution">
    <text evidence="1">The sequence shown here is derived from an EMBL/GenBank/DDBJ whole genome shotgun (WGS) entry which is preliminary data.</text>
</comment>